<name>A0ACC6MQ95_MYCPF</name>
<dbReference type="EMBL" id="JAOXLN010000038">
    <property type="protein sequence ID" value="MDZ5088746.1"/>
    <property type="molecule type" value="Genomic_DNA"/>
</dbReference>
<organism evidence="1 2">
    <name type="scientific">Mycolicibacterium parafortuitum</name>
    <name type="common">Mycobacterium parafortuitum</name>
    <dbReference type="NCBI Taxonomy" id="39692"/>
    <lineage>
        <taxon>Bacteria</taxon>
        <taxon>Bacillati</taxon>
        <taxon>Actinomycetota</taxon>
        <taxon>Actinomycetes</taxon>
        <taxon>Mycobacteriales</taxon>
        <taxon>Mycobacteriaceae</taxon>
        <taxon>Mycolicibacterium</taxon>
    </lineage>
</organism>
<protein>
    <submittedName>
        <fullName evidence="1">AraC family transcriptional regulator</fullName>
    </submittedName>
</protein>
<keyword evidence="2" id="KW-1185">Reference proteome</keyword>
<accession>A0ACC6MQ95</accession>
<gene>
    <name evidence="1" type="ORF">OHX15_25405</name>
</gene>
<evidence type="ECO:0000313" key="2">
    <source>
        <dbReference type="Proteomes" id="UP001289645"/>
    </source>
</evidence>
<comment type="caution">
    <text evidence="1">The sequence shown here is derived from an EMBL/GenBank/DDBJ whole genome shotgun (WGS) entry which is preliminary data.</text>
</comment>
<proteinExistence type="predicted"/>
<reference evidence="1 2" key="1">
    <citation type="journal article" date="2021" name="Chemosphere">
        <title>Bioballs carrying a syntrophic Rhodococcus and Mycolicibacterium consortium for simultaneous sorption and biodegradation of fuel oil in contaminated freshwater.</title>
        <authorList>
            <person name="Naloka K."/>
            <person name="Polrit D."/>
            <person name="Muangchinda C."/>
            <person name="Thoetkiattikul H."/>
            <person name="Pinyakong O."/>
        </authorList>
    </citation>
    <scope>NUCLEOTIDE SEQUENCE [LARGE SCALE GENOMIC DNA]</scope>
    <source>
        <strain evidence="1 2">J101</strain>
    </source>
</reference>
<evidence type="ECO:0000313" key="1">
    <source>
        <dbReference type="EMBL" id="MDZ5088746.1"/>
    </source>
</evidence>
<sequence>MNIAPYRLSMPLVRVVLADLGIRPADVLRVAGLPADLFTRDEALLPPRQHYALFEALDQLVGDRDLAVAIADKLSPEVFDPPIFAALCSPNLQVAAERIAVHKRLLGPLRLRVTADADGLDIEIIWPPGDPVPAVLSRFEVAFWVALARLGTRTLVVPQRVVLPGPTTQVDALETWFRARTECGDTTVVRFSILDAHRPFLTANAGMWDFFEPELRRRLNDLGDDASLGAKVRAALIELLPAGSGTAQGVAKHLGISTRTLQRRLGEEGVTFQKVLADLREELAHHYLTQSSLSLTEIAFLLGYDNANSFHRAFNQWTGRTPLGVREAAG</sequence>
<dbReference type="Proteomes" id="UP001289645">
    <property type="component" value="Unassembled WGS sequence"/>
</dbReference>